<feature type="domain" description="DUF6531" evidence="3">
    <location>
        <begin position="181"/>
        <end position="253"/>
    </location>
</feature>
<dbReference type="Pfam" id="PF22596">
    <property type="entry name" value="Scabin-like"/>
    <property type="match status" value="1"/>
</dbReference>
<dbReference type="InterPro" id="IPR050708">
    <property type="entry name" value="T6SS_VgrG/RHS"/>
</dbReference>
<proteinExistence type="predicted"/>
<dbReference type="Pfam" id="PF25023">
    <property type="entry name" value="TEN_YD-shell"/>
    <property type="match status" value="2"/>
</dbReference>
<dbReference type="SUPFAM" id="SSF69304">
    <property type="entry name" value="Tricorn protease N-terminal domain"/>
    <property type="match status" value="1"/>
</dbReference>
<dbReference type="NCBIfam" id="TIGR03696">
    <property type="entry name" value="Rhs_assc_core"/>
    <property type="match status" value="1"/>
</dbReference>
<dbReference type="InterPro" id="IPR054695">
    <property type="entry name" value="Pierisin-like_dom"/>
</dbReference>
<evidence type="ECO:0000256" key="2">
    <source>
        <dbReference type="SAM" id="MobiDB-lite"/>
    </source>
</evidence>
<feature type="domain" description="Teneurin-like YD-shell" evidence="5">
    <location>
        <begin position="558"/>
        <end position="694"/>
    </location>
</feature>
<feature type="domain" description="Teneurin-like YD-shell" evidence="5">
    <location>
        <begin position="920"/>
        <end position="1205"/>
    </location>
</feature>
<dbReference type="InterPro" id="IPR022385">
    <property type="entry name" value="Rhs_assc_core"/>
</dbReference>
<dbReference type="Gene3D" id="2.180.10.10">
    <property type="entry name" value="RHS repeat-associated core"/>
    <property type="match status" value="4"/>
</dbReference>
<dbReference type="InterPro" id="IPR056823">
    <property type="entry name" value="TEN-like_YD-shell"/>
</dbReference>
<evidence type="ECO:0000259" key="5">
    <source>
        <dbReference type="Pfam" id="PF25023"/>
    </source>
</evidence>
<evidence type="ECO:0000259" key="3">
    <source>
        <dbReference type="Pfam" id="PF20148"/>
    </source>
</evidence>
<dbReference type="PANTHER" id="PTHR32305:SF15">
    <property type="entry name" value="PROTEIN RHSA-RELATED"/>
    <property type="match status" value="1"/>
</dbReference>
<dbReference type="NCBIfam" id="TIGR01643">
    <property type="entry name" value="YD_repeat_2x"/>
    <property type="match status" value="7"/>
</dbReference>
<organism evidence="6">
    <name type="scientific">hydrothermal vent metagenome</name>
    <dbReference type="NCBI Taxonomy" id="652676"/>
    <lineage>
        <taxon>unclassified sequences</taxon>
        <taxon>metagenomes</taxon>
        <taxon>ecological metagenomes</taxon>
    </lineage>
</organism>
<dbReference type="SUPFAM" id="SSF56399">
    <property type="entry name" value="ADP-ribosylation"/>
    <property type="match status" value="1"/>
</dbReference>
<name>A0A3B0Y3M6_9ZZZZ</name>
<feature type="domain" description="Pierisin-like" evidence="4">
    <location>
        <begin position="1296"/>
        <end position="1425"/>
    </location>
</feature>
<evidence type="ECO:0000259" key="4">
    <source>
        <dbReference type="Pfam" id="PF22596"/>
    </source>
</evidence>
<dbReference type="PRINTS" id="PR00394">
    <property type="entry name" value="RHSPROTEIN"/>
</dbReference>
<evidence type="ECO:0000313" key="6">
    <source>
        <dbReference type="EMBL" id="VAW70167.1"/>
    </source>
</evidence>
<protein>
    <submittedName>
        <fullName evidence="6">Rhs-family protein</fullName>
    </submittedName>
</protein>
<dbReference type="PANTHER" id="PTHR32305">
    <property type="match status" value="1"/>
</dbReference>
<evidence type="ECO:0000256" key="1">
    <source>
        <dbReference type="ARBA" id="ARBA00022737"/>
    </source>
</evidence>
<gene>
    <name evidence="6" type="ORF">MNBD_GAMMA09-2586</name>
</gene>
<sequence length="1428" mass="161961">MDIKLSDGKGRFYQLTRNKQPASIKPSDAPVINNISDAQRFLKSLKTTSPTFWREIWKQVTPQSLNTSDGALSDMQIIDKLSQMLSARQLFIFPYQNNIPKPSLNNEKPKVAVGNNKGAVGSGIAAALGSALADKSAADAPPPPAKDGPSDKNAVETASPGKVSDDATTGATCNSQTETRGCPISMVSGEEVLPLSDFTLPGPLPFVWKRFYRTGHSIDAGLGHGWTHTASERLYIDKNQVTLFDDEGRQLSFARPDLYQRSKLINEGLNLDYIGKDCFILRPDGPNGTIGDKVFTRIGGSHSNNSHFRLSQIRHPAYRPSHNDLQGNRDPEQGFCIDLHYDADNQLVQLKGNWGKSLRLKRNPQGRIASVILINEQDDTQLTVAEYDYDDQADLVAQRNAAGVGETYQYSHHIITRRTLIGGFSYYYEWDQPAEQLNNKARCLRNWGDDGIYNYHFKWDPESNTSYATDSRGFTTTFVYNEFGQIVKEIDPEGGVHQYRYERGRKTGYIDPQGHSSTFYFNKENQPSGFQDNLGNRQVLSYFNGNPTEFRDKDGAHWKSEYTRQGQVKLITDPYGRQTHYYYHKNGLISQVTNPQGHATRYKWNNQGELIQVTDYDGNQQQLFYNSLGQVIERHVLLNLQAENNLAPSITHYSYTATGQLEKVTAPNGNIRSYRYNDNNQLIQYSDPQGRVTYFEYDGLSQITKRIDANGHSLHYLYDKERNLLRLTNQNGDDYRFEYDGCERLIKETGFDGRIQKYTYNKAGQLIQHQDADSVITEFERDANGQMVTKTSRSAHPSSIDNAQAEERSRYQYDAKGRLLETYNAHHYLSFEYDPLGNLEKEHHSDINEKNQRISASNVDIGYGNIWPGLRSQINLNGQRIDYLYSQDQRQQLEKIQLNGETITHIKRDALGREVERTQGQTTTFSEYDPMGRLQKQQAFNQNNKQQTINRDYAYDNFGNLSQLVDGNNQTKYVYDLLSRLKKTEGIEDETFDFDPAGNILGINETRTKDSPSKVKGNRLTLQGDRKFSYDSRGNLIKEVRGKGGKLETLFEYNLQNQLIKVIKNGQATEYKYDSIGRRIEKQDAFGITKYLWAEDQMVQESRNNIQKTYVYEPQSFKPVALIQDDEVYHYHLDHLGTPRELTNDAGEIVWKVRYKTYGNVALKECEEIENNLRFQGQYFDEESGLHYNRHRYYNPGTGQFINQDPIGLLGGVNNYRYVPNPTGWVDPFGLSCSEYNPEEMSPFTKNMTMDGEKLDLDNQDNFVYPIEIGFGAYSQTKNYGCGVPDNSAVSDIVAFRGDSRSPAEIFSEGFMPYGTNECIDTYVSKNIASNFVGTSKSPMSANRFAADGANKNIDEGNGTLGYLYTVRVNKGTDVNIKLGHNQSHKVEHEVITSSEGIAAENIMGAQAVDRSGMPVGGFIKNPGFKKP</sequence>
<feature type="region of interest" description="Disordered" evidence="2">
    <location>
        <begin position="135"/>
        <end position="181"/>
    </location>
</feature>
<reference evidence="6" key="1">
    <citation type="submission" date="2018-06" db="EMBL/GenBank/DDBJ databases">
        <authorList>
            <person name="Zhirakovskaya E."/>
        </authorList>
    </citation>
    <scope>NUCLEOTIDE SEQUENCE</scope>
</reference>
<dbReference type="Pfam" id="PF20148">
    <property type="entry name" value="DUF6531"/>
    <property type="match status" value="1"/>
</dbReference>
<keyword evidence="1" id="KW-0677">Repeat</keyword>
<dbReference type="InterPro" id="IPR045351">
    <property type="entry name" value="DUF6531"/>
</dbReference>
<feature type="compositionally biased region" description="Polar residues" evidence="2">
    <location>
        <begin position="166"/>
        <end position="179"/>
    </location>
</feature>
<dbReference type="EMBL" id="UOFI01000188">
    <property type="protein sequence ID" value="VAW70167.1"/>
    <property type="molecule type" value="Genomic_DNA"/>
</dbReference>
<accession>A0A3B0Y3M6</accession>
<dbReference type="Gene3D" id="3.90.210.10">
    <property type="entry name" value="Heat-Labile Enterotoxin, subunit A"/>
    <property type="match status" value="1"/>
</dbReference>
<dbReference type="InterPro" id="IPR006530">
    <property type="entry name" value="YD"/>
</dbReference>